<sequence>MTSQKVKQQEQLQMMKQGVKEMELV</sequence>
<evidence type="ECO:0000313" key="1">
    <source>
        <dbReference type="EMBL" id="KAA6386349.1"/>
    </source>
</evidence>
<dbReference type="EMBL" id="SNRW01004846">
    <property type="protein sequence ID" value="KAA6386349.1"/>
    <property type="molecule type" value="Genomic_DNA"/>
</dbReference>
<organism evidence="1 2">
    <name type="scientific">Streblomastix strix</name>
    <dbReference type="NCBI Taxonomy" id="222440"/>
    <lineage>
        <taxon>Eukaryota</taxon>
        <taxon>Metamonada</taxon>
        <taxon>Preaxostyla</taxon>
        <taxon>Oxymonadida</taxon>
        <taxon>Streblomastigidae</taxon>
        <taxon>Streblomastix</taxon>
    </lineage>
</organism>
<reference evidence="1 2" key="1">
    <citation type="submission" date="2019-03" db="EMBL/GenBank/DDBJ databases">
        <title>Single cell metagenomics reveals metabolic interactions within the superorganism composed of flagellate Streblomastix strix and complex community of Bacteroidetes bacteria on its surface.</title>
        <authorList>
            <person name="Treitli S.C."/>
            <person name="Kolisko M."/>
            <person name="Husnik F."/>
            <person name="Keeling P."/>
            <person name="Hampl V."/>
        </authorList>
    </citation>
    <scope>NUCLEOTIDE SEQUENCE [LARGE SCALE GENOMIC DNA]</scope>
    <source>
        <strain evidence="1">ST1C</strain>
    </source>
</reference>
<evidence type="ECO:0000313" key="2">
    <source>
        <dbReference type="Proteomes" id="UP000324800"/>
    </source>
</evidence>
<feature type="non-terminal residue" evidence="1">
    <location>
        <position position="25"/>
    </location>
</feature>
<name>A0A5J4VVQ0_9EUKA</name>
<dbReference type="AlphaFoldDB" id="A0A5J4VVQ0"/>
<protein>
    <submittedName>
        <fullName evidence="1">Uncharacterized protein</fullName>
    </submittedName>
</protein>
<accession>A0A5J4VVQ0</accession>
<proteinExistence type="predicted"/>
<dbReference type="Proteomes" id="UP000324800">
    <property type="component" value="Unassembled WGS sequence"/>
</dbReference>
<comment type="caution">
    <text evidence="1">The sequence shown here is derived from an EMBL/GenBank/DDBJ whole genome shotgun (WGS) entry which is preliminary data.</text>
</comment>
<gene>
    <name evidence="1" type="ORF">EZS28_018120</name>
</gene>